<dbReference type="Gene3D" id="1.10.287.130">
    <property type="match status" value="1"/>
</dbReference>
<dbReference type="EC" id="2.7.13.3" evidence="2"/>
<dbReference type="PRINTS" id="PR00344">
    <property type="entry name" value="BCTRLSENSOR"/>
</dbReference>
<evidence type="ECO:0000256" key="3">
    <source>
        <dbReference type="ARBA" id="ARBA00022553"/>
    </source>
</evidence>
<evidence type="ECO:0000259" key="7">
    <source>
        <dbReference type="PROSITE" id="PS50109"/>
    </source>
</evidence>
<reference evidence="8 9" key="1">
    <citation type="journal article" date="2019" name="Int. J. Syst. Evol. Microbiol.">
        <title>The Global Catalogue of Microorganisms (GCM) 10K type strain sequencing project: providing services to taxonomists for standard genome sequencing and annotation.</title>
        <authorList>
            <consortium name="The Broad Institute Genomics Platform"/>
            <consortium name="The Broad Institute Genome Sequencing Center for Infectious Disease"/>
            <person name="Wu L."/>
            <person name="Ma J."/>
        </authorList>
    </citation>
    <scope>NUCLEOTIDE SEQUENCE [LARGE SCALE GENOMIC DNA]</scope>
    <source>
        <strain evidence="8 9">JCM 30072</strain>
    </source>
</reference>
<dbReference type="InterPro" id="IPR004358">
    <property type="entry name" value="Sig_transdc_His_kin-like_C"/>
</dbReference>
<dbReference type="EMBL" id="JBHSZI010000001">
    <property type="protein sequence ID" value="MFC7058001.1"/>
    <property type="molecule type" value="Genomic_DNA"/>
</dbReference>
<dbReference type="SMART" id="SM00387">
    <property type="entry name" value="HATPase_c"/>
    <property type="match status" value="1"/>
</dbReference>
<dbReference type="InterPro" id="IPR005467">
    <property type="entry name" value="His_kinase_dom"/>
</dbReference>
<dbReference type="Pfam" id="PF00512">
    <property type="entry name" value="HisKA"/>
    <property type="match status" value="1"/>
</dbReference>
<comment type="catalytic activity">
    <reaction evidence="1">
        <text>ATP + protein L-histidine = ADP + protein N-phospho-L-histidine.</text>
        <dbReference type="EC" id="2.7.13.3"/>
    </reaction>
</comment>
<keyword evidence="6" id="KW-0902">Two-component regulatory system</keyword>
<dbReference type="GO" id="GO:0000160">
    <property type="term" value="P:phosphorelay signal transduction system"/>
    <property type="evidence" value="ECO:0007669"/>
    <property type="project" value="UniProtKB-KW"/>
</dbReference>
<dbReference type="SUPFAM" id="SSF55874">
    <property type="entry name" value="ATPase domain of HSP90 chaperone/DNA topoisomerase II/histidine kinase"/>
    <property type="match status" value="1"/>
</dbReference>
<dbReference type="Pfam" id="PF02518">
    <property type="entry name" value="HATPase_c"/>
    <property type="match status" value="1"/>
</dbReference>
<dbReference type="Gene3D" id="3.30.565.10">
    <property type="entry name" value="Histidine kinase-like ATPase, C-terminal domain"/>
    <property type="match status" value="1"/>
</dbReference>
<dbReference type="InterPro" id="IPR036890">
    <property type="entry name" value="HATPase_C_sf"/>
</dbReference>
<dbReference type="SUPFAM" id="SSF47384">
    <property type="entry name" value="Homodimeric domain of signal transducing histidine kinase"/>
    <property type="match status" value="1"/>
</dbReference>
<dbReference type="InterPro" id="IPR003661">
    <property type="entry name" value="HisK_dim/P_dom"/>
</dbReference>
<evidence type="ECO:0000256" key="6">
    <source>
        <dbReference type="ARBA" id="ARBA00023012"/>
    </source>
</evidence>
<dbReference type="PANTHER" id="PTHR43711">
    <property type="entry name" value="TWO-COMPONENT HISTIDINE KINASE"/>
    <property type="match status" value="1"/>
</dbReference>
<dbReference type="GO" id="GO:0004673">
    <property type="term" value="F:protein histidine kinase activity"/>
    <property type="evidence" value="ECO:0007669"/>
    <property type="project" value="UniProtKB-EC"/>
</dbReference>
<feature type="domain" description="Histidine kinase" evidence="7">
    <location>
        <begin position="22"/>
        <end position="229"/>
    </location>
</feature>
<keyword evidence="9" id="KW-1185">Reference proteome</keyword>
<keyword evidence="3" id="KW-0597">Phosphoprotein</keyword>
<gene>
    <name evidence="8" type="ORF">ACFQQG_07215</name>
</gene>
<proteinExistence type="predicted"/>
<dbReference type="PANTHER" id="PTHR43711:SF1">
    <property type="entry name" value="HISTIDINE KINASE 1"/>
    <property type="match status" value="1"/>
</dbReference>
<evidence type="ECO:0000256" key="5">
    <source>
        <dbReference type="ARBA" id="ARBA00022777"/>
    </source>
</evidence>
<evidence type="ECO:0000256" key="1">
    <source>
        <dbReference type="ARBA" id="ARBA00000085"/>
    </source>
</evidence>
<accession>A0ABD5W1B6</accession>
<name>A0ABD5W1B6_9EURY</name>
<dbReference type="InterPro" id="IPR050736">
    <property type="entry name" value="Sensor_HK_Regulatory"/>
</dbReference>
<dbReference type="SMART" id="SM00388">
    <property type="entry name" value="HisKA"/>
    <property type="match status" value="1"/>
</dbReference>
<keyword evidence="4" id="KW-0808">Transferase</keyword>
<comment type="caution">
    <text evidence="8">The sequence shown here is derived from an EMBL/GenBank/DDBJ whole genome shotgun (WGS) entry which is preliminary data.</text>
</comment>
<evidence type="ECO:0000313" key="8">
    <source>
        <dbReference type="EMBL" id="MFC7058001.1"/>
    </source>
</evidence>
<dbReference type="PROSITE" id="PS50109">
    <property type="entry name" value="HIS_KIN"/>
    <property type="match status" value="1"/>
</dbReference>
<dbReference type="CDD" id="cd00082">
    <property type="entry name" value="HisKA"/>
    <property type="match status" value="1"/>
</dbReference>
<dbReference type="RefSeq" id="WP_382184809.1">
    <property type="nucleotide sequence ID" value="NZ_JBHSZI010000001.1"/>
</dbReference>
<sequence>MVLHDITTHKAREQRLSKFASVVSHDLRNPLDVALGRAEMLPEIADVSEENHAHLEEIYDSLTHMEQLIQDVLTLSQEAHESAETEPLELAAVARDAWENVATGEATLTVRTDVTVLAHRTRLLRLFENLFRNAVEHGRQTNGEPADENGDPLGVEVETVDDGDSVGFAVVDDGPGIDATDQEHLFEGGYTTADDGTGLGLTIVEEIADSHGWTVQVGEAEESGARFEVIGVTVARGNDSKA</sequence>
<organism evidence="8 9">
    <name type="scientific">Halovenus salina</name>
    <dbReference type="NCBI Taxonomy" id="1510225"/>
    <lineage>
        <taxon>Archaea</taxon>
        <taxon>Methanobacteriati</taxon>
        <taxon>Methanobacteriota</taxon>
        <taxon>Stenosarchaea group</taxon>
        <taxon>Halobacteria</taxon>
        <taxon>Halobacteriales</taxon>
        <taxon>Haloarculaceae</taxon>
        <taxon>Halovenus</taxon>
    </lineage>
</organism>
<dbReference type="Proteomes" id="UP001596445">
    <property type="component" value="Unassembled WGS sequence"/>
</dbReference>
<dbReference type="AlphaFoldDB" id="A0ABD5W1B6"/>
<keyword evidence="5 8" id="KW-0418">Kinase</keyword>
<evidence type="ECO:0000313" key="9">
    <source>
        <dbReference type="Proteomes" id="UP001596445"/>
    </source>
</evidence>
<protein>
    <recommendedName>
        <fullName evidence="2">histidine kinase</fullName>
        <ecNumber evidence="2">2.7.13.3</ecNumber>
    </recommendedName>
</protein>
<dbReference type="InterPro" id="IPR036097">
    <property type="entry name" value="HisK_dim/P_sf"/>
</dbReference>
<evidence type="ECO:0000256" key="2">
    <source>
        <dbReference type="ARBA" id="ARBA00012438"/>
    </source>
</evidence>
<dbReference type="InterPro" id="IPR003594">
    <property type="entry name" value="HATPase_dom"/>
</dbReference>
<evidence type="ECO:0000256" key="4">
    <source>
        <dbReference type="ARBA" id="ARBA00022679"/>
    </source>
</evidence>